<comment type="function">
    <text evidence="5 6">Structural component of flagellum, the bacterial motility apparatus. Part of the rod structure of flagellar basal body.</text>
</comment>
<evidence type="ECO:0000313" key="9">
    <source>
        <dbReference type="Proteomes" id="UP001596505"/>
    </source>
</evidence>
<comment type="subunit">
    <text evidence="6">The basal body constitutes a major portion of the flagellar organelle and consists of a number of rings mounted on a central rod.</text>
</comment>
<dbReference type="PIRSF" id="PIRSF002889">
    <property type="entry name" value="Rod_FlgB"/>
    <property type="match status" value="1"/>
</dbReference>
<dbReference type="NCBIfam" id="TIGR01396">
    <property type="entry name" value="FlgB"/>
    <property type="match status" value="1"/>
</dbReference>
<comment type="caution">
    <text evidence="8">The sequence shown here is derived from an EMBL/GenBank/DDBJ whole genome shotgun (WGS) entry which is preliminary data.</text>
</comment>
<dbReference type="PANTHER" id="PTHR30435:SF12">
    <property type="entry name" value="FLAGELLAR BASAL BODY ROD PROTEIN FLGB"/>
    <property type="match status" value="1"/>
</dbReference>
<keyword evidence="9" id="KW-1185">Reference proteome</keyword>
<reference evidence="9" key="1">
    <citation type="journal article" date="2019" name="Int. J. Syst. Evol. Microbiol.">
        <title>The Global Catalogue of Microorganisms (GCM) 10K type strain sequencing project: providing services to taxonomists for standard genome sequencing and annotation.</title>
        <authorList>
            <consortium name="The Broad Institute Genomics Platform"/>
            <consortium name="The Broad Institute Genome Sequencing Center for Infectious Disease"/>
            <person name="Wu L."/>
            <person name="Ma J."/>
        </authorList>
    </citation>
    <scope>NUCLEOTIDE SEQUENCE [LARGE SCALE GENOMIC DNA]</scope>
    <source>
        <strain evidence="9">CGMCC 1.16305</strain>
    </source>
</reference>
<protein>
    <recommendedName>
        <fullName evidence="3 6">Flagellar basal body rod protein FlgB</fullName>
    </recommendedName>
</protein>
<dbReference type="RefSeq" id="WP_380964747.1">
    <property type="nucleotide sequence ID" value="NZ_JBHTCO010000004.1"/>
</dbReference>
<evidence type="ECO:0000259" key="7">
    <source>
        <dbReference type="Pfam" id="PF00460"/>
    </source>
</evidence>
<evidence type="ECO:0000313" key="8">
    <source>
        <dbReference type="EMBL" id="MFC7392544.1"/>
    </source>
</evidence>
<sequence>MNVQYQSVTSLLEKALDNTSVRQKVIGQNIANIDTPNYKAKQVTFQNELNSALEANKTDSKHISFSNESEKEPRITIDHSTSLQNNGNNVDIDKEMSELAENQIDYQALVTAVSQKFQQYKMVLGGGK</sequence>
<evidence type="ECO:0000256" key="4">
    <source>
        <dbReference type="ARBA" id="ARBA00023143"/>
    </source>
</evidence>
<name>A0ABW2PTP4_9BACL</name>
<comment type="subcellular location">
    <subcellularLocation>
        <location evidence="1 6">Bacterial flagellum basal body</location>
    </subcellularLocation>
</comment>
<proteinExistence type="inferred from homology"/>
<dbReference type="Pfam" id="PF00460">
    <property type="entry name" value="Flg_bb_rod"/>
    <property type="match status" value="1"/>
</dbReference>
<evidence type="ECO:0000256" key="6">
    <source>
        <dbReference type="PIRNR" id="PIRNR002889"/>
    </source>
</evidence>
<dbReference type="InterPro" id="IPR001444">
    <property type="entry name" value="Flag_bb_rod_N"/>
</dbReference>
<organism evidence="8 9">
    <name type="scientific">Scopulibacillus cellulosilyticus</name>
    <dbReference type="NCBI Taxonomy" id="2665665"/>
    <lineage>
        <taxon>Bacteria</taxon>
        <taxon>Bacillati</taxon>
        <taxon>Bacillota</taxon>
        <taxon>Bacilli</taxon>
        <taxon>Bacillales</taxon>
        <taxon>Sporolactobacillaceae</taxon>
        <taxon>Scopulibacillus</taxon>
    </lineage>
</organism>
<keyword evidence="8" id="KW-0969">Cilium</keyword>
<feature type="domain" description="Flagellar basal body rod protein N-terminal" evidence="7">
    <location>
        <begin position="14"/>
        <end position="39"/>
    </location>
</feature>
<dbReference type="InterPro" id="IPR006300">
    <property type="entry name" value="FlgB"/>
</dbReference>
<keyword evidence="8" id="KW-0282">Flagellum</keyword>
<dbReference type="EMBL" id="JBHTCO010000004">
    <property type="protein sequence ID" value="MFC7392544.1"/>
    <property type="molecule type" value="Genomic_DNA"/>
</dbReference>
<evidence type="ECO:0000256" key="3">
    <source>
        <dbReference type="ARBA" id="ARBA00014376"/>
    </source>
</evidence>
<accession>A0ABW2PTP4</accession>
<evidence type="ECO:0000256" key="5">
    <source>
        <dbReference type="ARBA" id="ARBA00024934"/>
    </source>
</evidence>
<evidence type="ECO:0000256" key="2">
    <source>
        <dbReference type="ARBA" id="ARBA00009677"/>
    </source>
</evidence>
<gene>
    <name evidence="8" type="primary">flgB</name>
    <name evidence="8" type="ORF">ACFQRG_06055</name>
</gene>
<evidence type="ECO:0000256" key="1">
    <source>
        <dbReference type="ARBA" id="ARBA00004117"/>
    </source>
</evidence>
<keyword evidence="4 6" id="KW-0975">Bacterial flagellum</keyword>
<comment type="similarity">
    <text evidence="2 6">Belongs to the flagella basal body rod proteins family.</text>
</comment>
<dbReference type="Proteomes" id="UP001596505">
    <property type="component" value="Unassembled WGS sequence"/>
</dbReference>
<dbReference type="PANTHER" id="PTHR30435">
    <property type="entry name" value="FLAGELLAR PROTEIN"/>
    <property type="match status" value="1"/>
</dbReference>
<keyword evidence="8" id="KW-0966">Cell projection</keyword>